<accession>A1ZQV9</accession>
<evidence type="ECO:0000313" key="5">
    <source>
        <dbReference type="Proteomes" id="UP000004095"/>
    </source>
</evidence>
<keyword evidence="5" id="KW-1185">Reference proteome</keyword>
<dbReference type="PANTHER" id="PTHR30055:SF223">
    <property type="entry name" value="HTH-TYPE TRANSCRIPTIONAL REGULATOR UIDR"/>
    <property type="match status" value="1"/>
</dbReference>
<dbReference type="PROSITE" id="PS50977">
    <property type="entry name" value="HTH_TETR_2"/>
    <property type="match status" value="1"/>
</dbReference>
<dbReference type="GO" id="GO:0000976">
    <property type="term" value="F:transcription cis-regulatory region binding"/>
    <property type="evidence" value="ECO:0007669"/>
    <property type="project" value="TreeGrafter"/>
</dbReference>
<protein>
    <submittedName>
        <fullName evidence="4">Transcriptional regulator, TetR family, putative</fullName>
    </submittedName>
</protein>
<comment type="caution">
    <text evidence="4">The sequence shown here is derived from an EMBL/GenBank/DDBJ whole genome shotgun (WGS) entry which is preliminary data.</text>
</comment>
<dbReference type="eggNOG" id="COG1309">
    <property type="taxonomic scope" value="Bacteria"/>
</dbReference>
<evidence type="ECO:0000256" key="1">
    <source>
        <dbReference type="ARBA" id="ARBA00023125"/>
    </source>
</evidence>
<reference evidence="4 5" key="1">
    <citation type="submission" date="2007-01" db="EMBL/GenBank/DDBJ databases">
        <authorList>
            <person name="Haygood M."/>
            <person name="Podell S."/>
            <person name="Anderson C."/>
            <person name="Hopkinson B."/>
            <person name="Roe K."/>
            <person name="Barbeau K."/>
            <person name="Gaasterland T."/>
            <person name="Ferriera S."/>
            <person name="Johnson J."/>
            <person name="Kravitz S."/>
            <person name="Beeson K."/>
            <person name="Sutton G."/>
            <person name="Rogers Y.-H."/>
            <person name="Friedman R."/>
            <person name="Frazier M."/>
            <person name="Venter J.C."/>
        </authorList>
    </citation>
    <scope>NUCLEOTIDE SEQUENCE [LARGE SCALE GENOMIC DNA]</scope>
    <source>
        <strain evidence="4 5">ATCC 23134</strain>
    </source>
</reference>
<gene>
    <name evidence="4" type="ORF">M23134_06574</name>
</gene>
<dbReference type="Proteomes" id="UP000004095">
    <property type="component" value="Unassembled WGS sequence"/>
</dbReference>
<dbReference type="SUPFAM" id="SSF46689">
    <property type="entry name" value="Homeodomain-like"/>
    <property type="match status" value="1"/>
</dbReference>
<dbReference type="RefSeq" id="WP_002699952.1">
    <property type="nucleotide sequence ID" value="NZ_AAWS01000025.1"/>
</dbReference>
<dbReference type="EMBL" id="AAWS01000025">
    <property type="protein sequence ID" value="EAY27264.1"/>
    <property type="molecule type" value="Genomic_DNA"/>
</dbReference>
<dbReference type="PANTHER" id="PTHR30055">
    <property type="entry name" value="HTH-TYPE TRANSCRIPTIONAL REGULATOR RUTR"/>
    <property type="match status" value="1"/>
</dbReference>
<dbReference type="InterPro" id="IPR050109">
    <property type="entry name" value="HTH-type_TetR-like_transc_reg"/>
</dbReference>
<dbReference type="InterPro" id="IPR001647">
    <property type="entry name" value="HTH_TetR"/>
</dbReference>
<evidence type="ECO:0000313" key="4">
    <source>
        <dbReference type="EMBL" id="EAY27264.1"/>
    </source>
</evidence>
<dbReference type="AlphaFoldDB" id="A1ZQV9"/>
<feature type="DNA-binding region" description="H-T-H motif" evidence="2">
    <location>
        <begin position="25"/>
        <end position="44"/>
    </location>
</feature>
<dbReference type="Gene3D" id="1.10.357.10">
    <property type="entry name" value="Tetracycline Repressor, domain 2"/>
    <property type="match status" value="1"/>
</dbReference>
<feature type="domain" description="HTH tetR-type" evidence="3">
    <location>
        <begin position="2"/>
        <end position="62"/>
    </location>
</feature>
<dbReference type="OrthoDB" id="9785164at2"/>
<organism evidence="4 5">
    <name type="scientific">Microscilla marina ATCC 23134</name>
    <dbReference type="NCBI Taxonomy" id="313606"/>
    <lineage>
        <taxon>Bacteria</taxon>
        <taxon>Pseudomonadati</taxon>
        <taxon>Bacteroidota</taxon>
        <taxon>Cytophagia</taxon>
        <taxon>Cytophagales</taxon>
        <taxon>Microscillaceae</taxon>
        <taxon>Microscilla</taxon>
    </lineage>
</organism>
<proteinExistence type="predicted"/>
<name>A1ZQV9_MICM2</name>
<evidence type="ECO:0000256" key="2">
    <source>
        <dbReference type="PROSITE-ProRule" id="PRU00335"/>
    </source>
</evidence>
<sequence length="214" mass="25228">MASTKEKIVQMAIEIFNKKGIKNTTSRDIADALEISRGNLSYHYKCKTDLIEDVYKYIFESKEIEILPNGLVTLHHFHALFKQMIDFQDRYRFFFLDIIEILRDYPAVGKLYRERAHRRTAQGRALINYYIGSGLFQPEPIPGIYDQLSNTVWIVRVFWLNQVWIKQECKKDGTVAMDKKRALESIWMLHYPHLTDKGKVEYFEIMKLVAKPAS</sequence>
<dbReference type="PRINTS" id="PR00455">
    <property type="entry name" value="HTHTETR"/>
</dbReference>
<dbReference type="GO" id="GO:0003700">
    <property type="term" value="F:DNA-binding transcription factor activity"/>
    <property type="evidence" value="ECO:0007669"/>
    <property type="project" value="TreeGrafter"/>
</dbReference>
<dbReference type="Pfam" id="PF13972">
    <property type="entry name" value="TetR"/>
    <property type="match status" value="1"/>
</dbReference>
<dbReference type="Pfam" id="PF00440">
    <property type="entry name" value="TetR_N"/>
    <property type="match status" value="1"/>
</dbReference>
<evidence type="ECO:0000259" key="3">
    <source>
        <dbReference type="PROSITE" id="PS50977"/>
    </source>
</evidence>
<dbReference type="InterPro" id="IPR025722">
    <property type="entry name" value="TetR"/>
</dbReference>
<keyword evidence="1 2" id="KW-0238">DNA-binding</keyword>
<dbReference type="InterPro" id="IPR009057">
    <property type="entry name" value="Homeodomain-like_sf"/>
</dbReference>